<evidence type="ECO:0000259" key="10">
    <source>
        <dbReference type="Pfam" id="PF07568"/>
    </source>
</evidence>
<keyword evidence="6" id="KW-0418">Kinase</keyword>
<feature type="coiled-coil region" evidence="8">
    <location>
        <begin position="308"/>
        <end position="380"/>
    </location>
</feature>
<reference evidence="11 12" key="1">
    <citation type="submission" date="2018-03" db="EMBL/GenBank/DDBJ databases">
        <title>Mesoflavibacter sp. HG37 and Mesoflavibacter sp. HG96 sp.nov., two marine bacteria isolated from seawater of Western Pacific Ocean.</title>
        <authorList>
            <person name="Cheng H."/>
            <person name="Wu Y.-H."/>
            <person name="Guo L.-L."/>
            <person name="Xu X.-W."/>
        </authorList>
    </citation>
    <scope>NUCLEOTIDE SEQUENCE [LARGE SCALE GENOMIC DNA]</scope>
    <source>
        <strain evidence="11 12">KCTC 32269</strain>
    </source>
</reference>
<dbReference type="GO" id="GO:0004673">
    <property type="term" value="F:protein histidine kinase activity"/>
    <property type="evidence" value="ECO:0007669"/>
    <property type="project" value="UniProtKB-EC"/>
</dbReference>
<dbReference type="SUPFAM" id="SSF48452">
    <property type="entry name" value="TPR-like"/>
    <property type="match status" value="1"/>
</dbReference>
<dbReference type="InterPro" id="IPR011990">
    <property type="entry name" value="TPR-like_helical_dom_sf"/>
</dbReference>
<keyword evidence="9" id="KW-0812">Transmembrane</keyword>
<keyword evidence="9" id="KW-0472">Membrane</keyword>
<dbReference type="InterPro" id="IPR036890">
    <property type="entry name" value="HATPase_C_sf"/>
</dbReference>
<keyword evidence="9" id="KW-1133">Transmembrane helix</keyword>
<evidence type="ECO:0000256" key="1">
    <source>
        <dbReference type="ARBA" id="ARBA00000085"/>
    </source>
</evidence>
<sequence length="562" mass="66459">MRFFIFFFLLTINFNYSQSDLLFKKSVNSLENNNIDSAAYYYRKASKISKNTNSKYDILYAKVLKTLGKLDSSYFYLDKAEKQIIKNNVPDSVLLIYALKAELSRSTVSPALNNSTLKDSELFYNTNKNKFNNVNIVAYYLNRKIASFNAFHANNKDTLQLILETSKQIFNLDSQVENKEIIAYTLNEIAQIYEYKINDKLSLEHYKKAEQYSKDNELWLPYVDNSINYARYYQIKELDSKKAIDILLEAEKYITLNNDTHQASQFYQYLTDLYALRGEFEEAYDYYKKTSSKNIEIESRKNNLYIKQLEFENKISNKQNELNLQKQKLIDAKKTQKLFYLIVFMVLISLCVLIFYNNKINKKNKELKHLSNENEFLLGEANHRINNNLQLITILISEELEKYNESNSDGIKKILSKVESISTLHRHLYKSENKKKINIQQYLLEIKNNFHDLFKEHHINHLFDVESFEVDTDVSMYLGLLLTELYINTIKHAFQKNQLKREVEFHLIKNENNFTFIYSNNGENKMDKNDTPKLISTICRQLKVNFEIETSSGFKIKFLKNI</sequence>
<dbReference type="OrthoDB" id="1223659at2"/>
<keyword evidence="3" id="KW-0597">Phosphoprotein</keyword>
<keyword evidence="12" id="KW-1185">Reference proteome</keyword>
<keyword evidence="7" id="KW-0067">ATP-binding</keyword>
<gene>
    <name evidence="11" type="ORF">C7H52_06560</name>
</gene>
<evidence type="ECO:0000313" key="12">
    <source>
        <dbReference type="Proteomes" id="UP000238426"/>
    </source>
</evidence>
<name>A0A2T1NBA7_9FLAO</name>
<comment type="catalytic activity">
    <reaction evidence="1">
        <text>ATP + protein L-histidine = ADP + protein N-phospho-L-histidine.</text>
        <dbReference type="EC" id="2.7.13.3"/>
    </reaction>
</comment>
<dbReference type="Pfam" id="PF07568">
    <property type="entry name" value="HisKA_2"/>
    <property type="match status" value="1"/>
</dbReference>
<evidence type="ECO:0000256" key="8">
    <source>
        <dbReference type="SAM" id="Coils"/>
    </source>
</evidence>
<evidence type="ECO:0000256" key="4">
    <source>
        <dbReference type="ARBA" id="ARBA00022679"/>
    </source>
</evidence>
<comment type="caution">
    <text evidence="11">The sequence shown here is derived from an EMBL/GenBank/DDBJ whole genome shotgun (WGS) entry which is preliminary data.</text>
</comment>
<evidence type="ECO:0000256" key="9">
    <source>
        <dbReference type="SAM" id="Phobius"/>
    </source>
</evidence>
<feature type="transmembrane region" description="Helical" evidence="9">
    <location>
        <begin position="338"/>
        <end position="356"/>
    </location>
</feature>
<dbReference type="Gene3D" id="3.30.565.10">
    <property type="entry name" value="Histidine kinase-like ATPase, C-terminal domain"/>
    <property type="match status" value="1"/>
</dbReference>
<keyword evidence="5" id="KW-0547">Nucleotide-binding</keyword>
<evidence type="ECO:0000313" key="11">
    <source>
        <dbReference type="EMBL" id="PSG89431.1"/>
    </source>
</evidence>
<protein>
    <recommendedName>
        <fullName evidence="2">histidine kinase</fullName>
        <ecNumber evidence="2">2.7.13.3</ecNumber>
    </recommendedName>
</protein>
<accession>A0A2T1NBA7</accession>
<dbReference type="EMBL" id="PXOQ01000008">
    <property type="protein sequence ID" value="PSG89431.1"/>
    <property type="molecule type" value="Genomic_DNA"/>
</dbReference>
<evidence type="ECO:0000256" key="7">
    <source>
        <dbReference type="ARBA" id="ARBA00022840"/>
    </source>
</evidence>
<organism evidence="11 12">
    <name type="scientific">Aurantibacter aestuarii</name>
    <dbReference type="NCBI Taxonomy" id="1266046"/>
    <lineage>
        <taxon>Bacteria</taxon>
        <taxon>Pseudomonadati</taxon>
        <taxon>Bacteroidota</taxon>
        <taxon>Flavobacteriia</taxon>
        <taxon>Flavobacteriales</taxon>
        <taxon>Flavobacteriaceae</taxon>
        <taxon>Aurantibacter</taxon>
    </lineage>
</organism>
<dbReference type="PANTHER" id="PTHR41523:SF8">
    <property type="entry name" value="ETHYLENE RESPONSE SENSOR PROTEIN"/>
    <property type="match status" value="1"/>
</dbReference>
<keyword evidence="4" id="KW-0808">Transferase</keyword>
<dbReference type="PANTHER" id="PTHR41523">
    <property type="entry name" value="TWO-COMPONENT SYSTEM SENSOR PROTEIN"/>
    <property type="match status" value="1"/>
</dbReference>
<dbReference type="InterPro" id="IPR011495">
    <property type="entry name" value="Sig_transdc_His_kin_sub2_dim/P"/>
</dbReference>
<evidence type="ECO:0000256" key="2">
    <source>
        <dbReference type="ARBA" id="ARBA00012438"/>
    </source>
</evidence>
<dbReference type="EC" id="2.7.13.3" evidence="2"/>
<proteinExistence type="predicted"/>
<keyword evidence="8" id="KW-0175">Coiled coil</keyword>
<evidence type="ECO:0000256" key="5">
    <source>
        <dbReference type="ARBA" id="ARBA00022741"/>
    </source>
</evidence>
<dbReference type="Proteomes" id="UP000238426">
    <property type="component" value="Unassembled WGS sequence"/>
</dbReference>
<dbReference type="RefSeq" id="WP_106463105.1">
    <property type="nucleotide sequence ID" value="NZ_PXOQ01000008.1"/>
</dbReference>
<evidence type="ECO:0000256" key="3">
    <source>
        <dbReference type="ARBA" id="ARBA00022553"/>
    </source>
</evidence>
<dbReference type="GO" id="GO:0005524">
    <property type="term" value="F:ATP binding"/>
    <property type="evidence" value="ECO:0007669"/>
    <property type="project" value="UniProtKB-KW"/>
</dbReference>
<evidence type="ECO:0000256" key="6">
    <source>
        <dbReference type="ARBA" id="ARBA00022777"/>
    </source>
</evidence>
<feature type="domain" description="Signal transduction histidine kinase subgroup 2 dimerisation and phosphoacceptor" evidence="10">
    <location>
        <begin position="380"/>
        <end position="451"/>
    </location>
</feature>
<dbReference type="AlphaFoldDB" id="A0A2T1NBA7"/>